<evidence type="ECO:0000313" key="1">
    <source>
        <dbReference type="EMBL" id="MFC3677007.1"/>
    </source>
</evidence>
<dbReference type="RefSeq" id="WP_379728376.1">
    <property type="nucleotide sequence ID" value="NZ_JBHRYJ010000003.1"/>
</dbReference>
<evidence type="ECO:0000313" key="2">
    <source>
        <dbReference type="Proteomes" id="UP001595711"/>
    </source>
</evidence>
<proteinExistence type="predicted"/>
<dbReference type="Proteomes" id="UP001595711">
    <property type="component" value="Unassembled WGS sequence"/>
</dbReference>
<dbReference type="EMBL" id="JBHRYJ010000003">
    <property type="protein sequence ID" value="MFC3677007.1"/>
    <property type="molecule type" value="Genomic_DNA"/>
</dbReference>
<comment type="caution">
    <text evidence="1">The sequence shown here is derived from an EMBL/GenBank/DDBJ whole genome shotgun (WGS) entry which is preliminary data.</text>
</comment>
<protein>
    <submittedName>
        <fullName evidence="1">Uncharacterized protein</fullName>
    </submittedName>
</protein>
<name>A0ABV7VJK3_9PROT</name>
<keyword evidence="2" id="KW-1185">Reference proteome</keyword>
<gene>
    <name evidence="1" type="ORF">ACFOOQ_15725</name>
</gene>
<reference evidence="2" key="1">
    <citation type="journal article" date="2019" name="Int. J. Syst. Evol. Microbiol.">
        <title>The Global Catalogue of Microorganisms (GCM) 10K type strain sequencing project: providing services to taxonomists for standard genome sequencing and annotation.</title>
        <authorList>
            <consortium name="The Broad Institute Genomics Platform"/>
            <consortium name="The Broad Institute Genome Sequencing Center for Infectious Disease"/>
            <person name="Wu L."/>
            <person name="Ma J."/>
        </authorList>
    </citation>
    <scope>NUCLEOTIDE SEQUENCE [LARGE SCALE GENOMIC DNA]</scope>
    <source>
        <strain evidence="2">KCTC 42182</strain>
    </source>
</reference>
<accession>A0ABV7VJK3</accession>
<organism evidence="1 2">
    <name type="scientific">Ferrovibrio xuzhouensis</name>
    <dbReference type="NCBI Taxonomy" id="1576914"/>
    <lineage>
        <taxon>Bacteria</taxon>
        <taxon>Pseudomonadati</taxon>
        <taxon>Pseudomonadota</taxon>
        <taxon>Alphaproteobacteria</taxon>
        <taxon>Rhodospirillales</taxon>
        <taxon>Rhodospirillaceae</taxon>
        <taxon>Ferrovibrio</taxon>
    </lineage>
</organism>
<sequence length="43" mass="4532">MTRTPAAAAGRPGGTIADAGLMATVRCKLGRRKPGRRKPGRRD</sequence>